<dbReference type="GeneID" id="29520841"/>
<dbReference type="RefSeq" id="WP_034789629.1">
    <property type="nucleotide sequence ID" value="NZ_CP015881.1"/>
</dbReference>
<evidence type="ECO:0000259" key="2">
    <source>
        <dbReference type="Pfam" id="PF03779"/>
    </source>
</evidence>
<geneLocation type="plasmid" evidence="4 6">
    <name>unnamedA</name>
</geneLocation>
<feature type="transmembrane region" description="Helical" evidence="1">
    <location>
        <begin position="12"/>
        <end position="32"/>
    </location>
</feature>
<name>A0A9Q8YDP2_ENSAD</name>
<geneLocation type="plasmid" evidence="3 5">
    <name>pA</name>
</geneLocation>
<gene>
    <name evidence="3" type="ORF">NE863_20415</name>
    <name evidence="4" type="ORF">P4B07_21010</name>
</gene>
<keyword evidence="1" id="KW-0812">Transmembrane</keyword>
<dbReference type="EMBL" id="CP121309">
    <property type="protein sequence ID" value="WFP93719.1"/>
    <property type="molecule type" value="Genomic_DNA"/>
</dbReference>
<evidence type="ECO:0000256" key="1">
    <source>
        <dbReference type="SAM" id="Phobius"/>
    </source>
</evidence>
<feature type="transmembrane region" description="Helical" evidence="1">
    <location>
        <begin position="65"/>
        <end position="83"/>
    </location>
</feature>
<feature type="transmembrane region" description="Helical" evidence="1">
    <location>
        <begin position="38"/>
        <end position="58"/>
    </location>
</feature>
<protein>
    <submittedName>
        <fullName evidence="3">SPW repeat protein</fullName>
    </submittedName>
</protein>
<keyword evidence="6" id="KW-1185">Reference proteome</keyword>
<keyword evidence="1" id="KW-1133">Transmembrane helix</keyword>
<organism evidence="3 5">
    <name type="scientific">Ensifer adhaerens</name>
    <name type="common">Sinorhizobium morelense</name>
    <dbReference type="NCBI Taxonomy" id="106592"/>
    <lineage>
        <taxon>Bacteria</taxon>
        <taxon>Pseudomonadati</taxon>
        <taxon>Pseudomonadota</taxon>
        <taxon>Alphaproteobacteria</taxon>
        <taxon>Hyphomicrobiales</taxon>
        <taxon>Rhizobiaceae</taxon>
        <taxon>Sinorhizobium/Ensifer group</taxon>
        <taxon>Ensifer</taxon>
    </lineage>
</organism>
<keyword evidence="1" id="KW-0472">Membrane</keyword>
<feature type="domain" description="SPW repeat-containing integral membrane" evidence="2">
    <location>
        <begin position="10"/>
        <end position="103"/>
    </location>
</feature>
<feature type="transmembrane region" description="Helical" evidence="1">
    <location>
        <begin position="89"/>
        <end position="108"/>
    </location>
</feature>
<keyword evidence="3" id="KW-0614">Plasmid</keyword>
<evidence type="ECO:0000313" key="5">
    <source>
        <dbReference type="Proteomes" id="UP001055460"/>
    </source>
</evidence>
<dbReference type="InterPro" id="IPR005530">
    <property type="entry name" value="SPW"/>
</dbReference>
<dbReference type="Proteomes" id="UP001055460">
    <property type="component" value="Plasmid pA"/>
</dbReference>
<reference evidence="3" key="1">
    <citation type="submission" date="2022-06" db="EMBL/GenBank/DDBJ databases">
        <title>Physiological and biochemical characterization and genomic elucidation of a strain of the genus Ensifer adhaerens M8 that combines arsenic oxidation and chromium reduction.</title>
        <authorList>
            <person name="Li X."/>
            <person name="Yu c."/>
        </authorList>
    </citation>
    <scope>NUCLEOTIDE SEQUENCE</scope>
    <source>
        <strain evidence="3">M8</strain>
        <plasmid evidence="3">pA</plasmid>
    </source>
</reference>
<dbReference type="AlphaFoldDB" id="A0A9Q8YDP2"/>
<evidence type="ECO:0000313" key="6">
    <source>
        <dbReference type="Proteomes" id="UP001214094"/>
    </source>
</evidence>
<reference evidence="4 6" key="2">
    <citation type="submission" date="2023-03" db="EMBL/GenBank/DDBJ databases">
        <title>Comparative genome and transcriptome analysis combination mining strategies for increasing vitamin B12 production of Ensifer adhaerens strain.</title>
        <authorList>
            <person name="Yongheng L."/>
        </authorList>
    </citation>
    <scope>NUCLEOTIDE SEQUENCE [LARGE SCALE GENOMIC DNA]</scope>
    <source>
        <strain evidence="4 6">Casida A-T305</strain>
        <plasmid evidence="4 6">unnamedA</plasmid>
    </source>
</reference>
<dbReference type="EMBL" id="CP098808">
    <property type="protein sequence ID" value="USJ26331.1"/>
    <property type="molecule type" value="Genomic_DNA"/>
</dbReference>
<dbReference type="KEGG" id="eah:FA04_20730"/>
<accession>A0A9Q8YDP2</accession>
<dbReference type="Proteomes" id="UP001214094">
    <property type="component" value="Plasmid unnamedA"/>
</dbReference>
<evidence type="ECO:0000313" key="3">
    <source>
        <dbReference type="EMBL" id="USJ26331.1"/>
    </source>
</evidence>
<dbReference type="Pfam" id="PF03779">
    <property type="entry name" value="SPW"/>
    <property type="match status" value="1"/>
</dbReference>
<evidence type="ECO:0000313" key="4">
    <source>
        <dbReference type="EMBL" id="WFP93719.1"/>
    </source>
</evidence>
<sequence length="118" mass="13016">MALMEGKKAQDWINLVLAVCLFVSPWIMGFVVESVPAWNAWGAGVVLGVLAIATLAMFAEWEEWASLIVGLWLIASPWLLGFSTSPNPMWTHVVLGVLVTALAIWAVWDERQHPHAHA</sequence>
<proteinExistence type="predicted"/>